<proteinExistence type="predicted"/>
<dbReference type="EMBL" id="JAUPFM010000021">
    <property type="protein sequence ID" value="KAK2817666.1"/>
    <property type="molecule type" value="Genomic_DNA"/>
</dbReference>
<gene>
    <name evidence="1" type="ORF">Q5P01_025857</name>
</gene>
<name>A0AA88LM56_CHASR</name>
<sequence length="412" mass="43184">MSCVDAGITPAEGQEGSVGVRAKLIERQVIKHGAVLPESQAQFLEEIVELSSEADTSVGHNVVPAFRQQGARAVTTGTGQQPQTSVHTAADERGGLLEPHVGPPPAEVTGSVTNITAHRMESATDGGVAVAEDTDCQAPVIRSPKVRRTQRRPQVQAVQGAEVVGCHSGVGAGNADLLDGNQLVDLDLTPTLTPEVQRRMPLIHAAQFHRESGALAADLLEDVDVLFSQSPVVDHTSTPRTGITPAEGQEGSVGVRAKLIERQVIKHGAVLPESQAQFLEEIVELSSEADTSVGHNVVPAFRQQGARAVTTGTGQQPQTSVHTAADERGGLLEPHVGPPPAEVTGSVTNITAHRMESATDGGVAVARGHGLPGSVIRSPKVRRTQRRPQVQAVQGLRSLVATQGWEQGTLTC</sequence>
<comment type="caution">
    <text evidence="1">The sequence shown here is derived from an EMBL/GenBank/DDBJ whole genome shotgun (WGS) entry which is preliminary data.</text>
</comment>
<dbReference type="AlphaFoldDB" id="A0AA88LM56"/>
<protein>
    <submittedName>
        <fullName evidence="1">Uncharacterized protein</fullName>
    </submittedName>
</protein>
<organism evidence="1 2">
    <name type="scientific">Channa striata</name>
    <name type="common">Snakehead murrel</name>
    <name type="synonym">Ophicephalus striatus</name>
    <dbReference type="NCBI Taxonomy" id="64152"/>
    <lineage>
        <taxon>Eukaryota</taxon>
        <taxon>Metazoa</taxon>
        <taxon>Chordata</taxon>
        <taxon>Craniata</taxon>
        <taxon>Vertebrata</taxon>
        <taxon>Euteleostomi</taxon>
        <taxon>Actinopterygii</taxon>
        <taxon>Neopterygii</taxon>
        <taxon>Teleostei</taxon>
        <taxon>Neoteleostei</taxon>
        <taxon>Acanthomorphata</taxon>
        <taxon>Anabantaria</taxon>
        <taxon>Anabantiformes</taxon>
        <taxon>Channoidei</taxon>
        <taxon>Channidae</taxon>
        <taxon>Channa</taxon>
    </lineage>
</organism>
<keyword evidence="2" id="KW-1185">Reference proteome</keyword>
<evidence type="ECO:0000313" key="1">
    <source>
        <dbReference type="EMBL" id="KAK2817666.1"/>
    </source>
</evidence>
<accession>A0AA88LM56</accession>
<reference evidence="1" key="1">
    <citation type="submission" date="2023-07" db="EMBL/GenBank/DDBJ databases">
        <title>Chromosome-level Genome Assembly of Striped Snakehead (Channa striata).</title>
        <authorList>
            <person name="Liu H."/>
        </authorList>
    </citation>
    <scope>NUCLEOTIDE SEQUENCE</scope>
    <source>
        <strain evidence="1">Gz</strain>
        <tissue evidence="1">Muscle</tissue>
    </source>
</reference>
<evidence type="ECO:0000313" key="2">
    <source>
        <dbReference type="Proteomes" id="UP001187415"/>
    </source>
</evidence>
<dbReference type="Proteomes" id="UP001187415">
    <property type="component" value="Unassembled WGS sequence"/>
</dbReference>